<dbReference type="InterPro" id="IPR036179">
    <property type="entry name" value="Ig-like_dom_sf"/>
</dbReference>
<dbReference type="SMART" id="SM00409">
    <property type="entry name" value="IG"/>
    <property type="match status" value="1"/>
</dbReference>
<dbReference type="EMBL" id="JAINUF010000008">
    <property type="protein sequence ID" value="KAJ8351467.1"/>
    <property type="molecule type" value="Genomic_DNA"/>
</dbReference>
<dbReference type="SUPFAM" id="SSF48726">
    <property type="entry name" value="Immunoglobulin"/>
    <property type="match status" value="1"/>
</dbReference>
<proteinExistence type="predicted"/>
<dbReference type="OrthoDB" id="8897337at2759"/>
<dbReference type="InterPro" id="IPR003599">
    <property type="entry name" value="Ig_sub"/>
</dbReference>
<dbReference type="Proteomes" id="UP001152622">
    <property type="component" value="Chromosome 8"/>
</dbReference>
<keyword evidence="3" id="KW-1185">Reference proteome</keyword>
<reference evidence="2" key="1">
    <citation type="journal article" date="2023" name="Science">
        <title>Genome structures resolve the early diversification of teleost fishes.</title>
        <authorList>
            <person name="Parey E."/>
            <person name="Louis A."/>
            <person name="Montfort J."/>
            <person name="Bouchez O."/>
            <person name="Roques C."/>
            <person name="Iampietro C."/>
            <person name="Lluch J."/>
            <person name="Castinel A."/>
            <person name="Donnadieu C."/>
            <person name="Desvignes T."/>
            <person name="Floi Bucao C."/>
            <person name="Jouanno E."/>
            <person name="Wen M."/>
            <person name="Mejri S."/>
            <person name="Dirks R."/>
            <person name="Jansen H."/>
            <person name="Henkel C."/>
            <person name="Chen W.J."/>
            <person name="Zahm M."/>
            <person name="Cabau C."/>
            <person name="Klopp C."/>
            <person name="Thompson A.W."/>
            <person name="Robinson-Rechavi M."/>
            <person name="Braasch I."/>
            <person name="Lecointre G."/>
            <person name="Bobe J."/>
            <person name="Postlethwait J.H."/>
            <person name="Berthelot C."/>
            <person name="Roest Crollius H."/>
            <person name="Guiguen Y."/>
        </authorList>
    </citation>
    <scope>NUCLEOTIDE SEQUENCE</scope>
    <source>
        <strain evidence="2">WJC10195</strain>
    </source>
</reference>
<dbReference type="Gene3D" id="2.60.40.10">
    <property type="entry name" value="Immunoglobulins"/>
    <property type="match status" value="1"/>
</dbReference>
<dbReference type="InterPro" id="IPR013783">
    <property type="entry name" value="Ig-like_fold"/>
</dbReference>
<organism evidence="2 3">
    <name type="scientific">Synaphobranchus kaupii</name>
    <name type="common">Kaup's arrowtooth eel</name>
    <dbReference type="NCBI Taxonomy" id="118154"/>
    <lineage>
        <taxon>Eukaryota</taxon>
        <taxon>Metazoa</taxon>
        <taxon>Chordata</taxon>
        <taxon>Craniata</taxon>
        <taxon>Vertebrata</taxon>
        <taxon>Euteleostomi</taxon>
        <taxon>Actinopterygii</taxon>
        <taxon>Neopterygii</taxon>
        <taxon>Teleostei</taxon>
        <taxon>Anguilliformes</taxon>
        <taxon>Synaphobranchidae</taxon>
        <taxon>Synaphobranchus</taxon>
    </lineage>
</organism>
<comment type="caution">
    <text evidence="2">The sequence shown here is derived from an EMBL/GenBank/DDBJ whole genome shotgun (WGS) entry which is preliminary data.</text>
</comment>
<evidence type="ECO:0000313" key="3">
    <source>
        <dbReference type="Proteomes" id="UP001152622"/>
    </source>
</evidence>
<dbReference type="PROSITE" id="PS50835">
    <property type="entry name" value="IG_LIKE"/>
    <property type="match status" value="1"/>
</dbReference>
<dbReference type="InterPro" id="IPR007110">
    <property type="entry name" value="Ig-like_dom"/>
</dbReference>
<accession>A0A9Q1F5A3</accession>
<gene>
    <name evidence="2" type="ORF">SKAU_G00229430</name>
</gene>
<evidence type="ECO:0000313" key="2">
    <source>
        <dbReference type="EMBL" id="KAJ8351467.1"/>
    </source>
</evidence>
<name>A0A9Q1F5A3_SYNKA</name>
<dbReference type="Pfam" id="PF07686">
    <property type="entry name" value="V-set"/>
    <property type="match status" value="1"/>
</dbReference>
<feature type="domain" description="Ig-like" evidence="1">
    <location>
        <begin position="37"/>
        <end position="138"/>
    </location>
</feature>
<evidence type="ECO:0000259" key="1">
    <source>
        <dbReference type="PROSITE" id="PS50835"/>
    </source>
</evidence>
<dbReference type="AlphaFoldDB" id="A0A9Q1F5A3"/>
<protein>
    <recommendedName>
        <fullName evidence="1">Ig-like domain-containing protein</fullName>
    </recommendedName>
</protein>
<dbReference type="InterPro" id="IPR013106">
    <property type="entry name" value="Ig_V-set"/>
</dbReference>
<sequence length="192" mass="21664">MAFLLHSLPGHKPVRISMFTGAESLLKGLLLCLSILPSSLATDILLVKYPKADLRKQEGEALNLNCNITYVQNMCEKFHAHWCKVHPNSSCTELTDARRQLIQVSEMHLDQVTRSRLITLSIEHLTLRDEGSFQCNAECGGNGLSARGNYIHLAIFKADPKRSPLQNCGIHRVEVIPIRLYFIFLFVFLCLC</sequence>